<dbReference type="InterPro" id="IPR013798">
    <property type="entry name" value="Indole-3-glycerol_P_synth_dom"/>
</dbReference>
<comment type="similarity">
    <text evidence="8">Belongs to the TrpC family.</text>
</comment>
<evidence type="ECO:0000256" key="2">
    <source>
        <dbReference type="ARBA" id="ARBA00004696"/>
    </source>
</evidence>
<keyword evidence="6 8" id="KW-0057">Aromatic amino acid biosynthesis</keyword>
<evidence type="ECO:0000256" key="7">
    <source>
        <dbReference type="ARBA" id="ARBA00023239"/>
    </source>
</evidence>
<evidence type="ECO:0000256" key="5">
    <source>
        <dbReference type="ARBA" id="ARBA00022822"/>
    </source>
</evidence>
<evidence type="ECO:0000256" key="1">
    <source>
        <dbReference type="ARBA" id="ARBA00001633"/>
    </source>
</evidence>
<dbReference type="SUPFAM" id="SSF51366">
    <property type="entry name" value="Ribulose-phoshate binding barrel"/>
    <property type="match status" value="1"/>
</dbReference>
<dbReference type="AlphaFoldDB" id="A0A948W679"/>
<dbReference type="PANTHER" id="PTHR22854">
    <property type="entry name" value="TRYPTOPHAN BIOSYNTHESIS PROTEIN"/>
    <property type="match status" value="1"/>
</dbReference>
<evidence type="ECO:0000256" key="3">
    <source>
        <dbReference type="ARBA" id="ARBA00022605"/>
    </source>
</evidence>
<comment type="pathway">
    <text evidence="2 8">Amino-acid biosynthesis; L-tryptophan biosynthesis; L-tryptophan from chorismate: step 4/5.</text>
</comment>
<dbReference type="Pfam" id="PF00218">
    <property type="entry name" value="IGPS"/>
    <property type="match status" value="1"/>
</dbReference>
<evidence type="ECO:0000259" key="9">
    <source>
        <dbReference type="Pfam" id="PF00218"/>
    </source>
</evidence>
<dbReference type="PANTHER" id="PTHR22854:SF2">
    <property type="entry name" value="INDOLE-3-GLYCEROL-PHOSPHATE SYNTHASE"/>
    <property type="match status" value="1"/>
</dbReference>
<dbReference type="HAMAP" id="MF_00134_B">
    <property type="entry name" value="IGPS_B"/>
    <property type="match status" value="1"/>
</dbReference>
<evidence type="ECO:0000313" key="10">
    <source>
        <dbReference type="EMBL" id="MBU2690356.1"/>
    </source>
</evidence>
<dbReference type="GO" id="GO:0004425">
    <property type="term" value="F:indole-3-glycerol-phosphate synthase activity"/>
    <property type="evidence" value="ECO:0007669"/>
    <property type="project" value="UniProtKB-UniRule"/>
</dbReference>
<evidence type="ECO:0000256" key="6">
    <source>
        <dbReference type="ARBA" id="ARBA00023141"/>
    </source>
</evidence>
<reference evidence="10" key="1">
    <citation type="submission" date="2021-05" db="EMBL/GenBank/DDBJ databases">
        <title>Energy efficiency and biological interactions define the core microbiome of deep oligotrophic groundwater.</title>
        <authorList>
            <person name="Mehrshad M."/>
            <person name="Lopez-Fernandez M."/>
            <person name="Bell E."/>
            <person name="Bernier-Latmani R."/>
            <person name="Bertilsson S."/>
            <person name="Dopson M."/>
        </authorList>
    </citation>
    <scope>NUCLEOTIDE SEQUENCE</scope>
    <source>
        <strain evidence="10">Modern_marine.mb.64</strain>
    </source>
</reference>
<keyword evidence="5 8" id="KW-0822">Tryptophan biosynthesis</keyword>
<dbReference type="NCBIfam" id="NF001377">
    <property type="entry name" value="PRK00278.2-4"/>
    <property type="match status" value="1"/>
</dbReference>
<comment type="catalytic activity">
    <reaction evidence="1 8">
        <text>1-(2-carboxyphenylamino)-1-deoxy-D-ribulose 5-phosphate + H(+) = (1S,2R)-1-C-(indol-3-yl)glycerol 3-phosphate + CO2 + H2O</text>
        <dbReference type="Rhea" id="RHEA:23476"/>
        <dbReference type="ChEBI" id="CHEBI:15377"/>
        <dbReference type="ChEBI" id="CHEBI:15378"/>
        <dbReference type="ChEBI" id="CHEBI:16526"/>
        <dbReference type="ChEBI" id="CHEBI:58613"/>
        <dbReference type="ChEBI" id="CHEBI:58866"/>
        <dbReference type="EC" id="4.1.1.48"/>
    </reaction>
</comment>
<dbReference type="InterPro" id="IPR011060">
    <property type="entry name" value="RibuloseP-bd_barrel"/>
</dbReference>
<keyword evidence="4 8" id="KW-0210">Decarboxylase</keyword>
<dbReference type="EMBL" id="JAHJDP010000028">
    <property type="protein sequence ID" value="MBU2690356.1"/>
    <property type="molecule type" value="Genomic_DNA"/>
</dbReference>
<evidence type="ECO:0000313" key="11">
    <source>
        <dbReference type="Proteomes" id="UP000777784"/>
    </source>
</evidence>
<dbReference type="FunFam" id="3.20.20.70:FF:000024">
    <property type="entry name" value="Indole-3-glycerol phosphate synthase"/>
    <property type="match status" value="1"/>
</dbReference>
<evidence type="ECO:0000256" key="8">
    <source>
        <dbReference type="HAMAP-Rule" id="MF_00134"/>
    </source>
</evidence>
<comment type="caution">
    <text evidence="10">The sequence shown here is derived from an EMBL/GenBank/DDBJ whole genome shotgun (WGS) entry which is preliminary data.</text>
</comment>
<dbReference type="GO" id="GO:0000162">
    <property type="term" value="P:L-tryptophan biosynthetic process"/>
    <property type="evidence" value="ECO:0007669"/>
    <property type="project" value="UniProtKB-UniRule"/>
</dbReference>
<organism evidence="10 11">
    <name type="scientific">Eiseniibacteriota bacterium</name>
    <dbReference type="NCBI Taxonomy" id="2212470"/>
    <lineage>
        <taxon>Bacteria</taxon>
        <taxon>Candidatus Eiseniibacteriota</taxon>
    </lineage>
</organism>
<keyword evidence="7 8" id="KW-0456">Lyase</keyword>
<dbReference type="InterPro" id="IPR045186">
    <property type="entry name" value="Indole-3-glycerol_P_synth"/>
</dbReference>
<evidence type="ECO:0000256" key="4">
    <source>
        <dbReference type="ARBA" id="ARBA00022793"/>
    </source>
</evidence>
<feature type="domain" description="Indole-3-glycerol phosphate synthase" evidence="9">
    <location>
        <begin position="4"/>
        <end position="256"/>
    </location>
</feature>
<protein>
    <recommendedName>
        <fullName evidence="8">Indole-3-glycerol phosphate synthase</fullName>
        <shortName evidence="8">IGPS</shortName>
        <ecNumber evidence="8">4.1.1.48</ecNumber>
    </recommendedName>
</protein>
<dbReference type="EC" id="4.1.1.48" evidence="8"/>
<name>A0A948W679_UNCEI</name>
<sequence>MTHLEAICRRRAMDVRHKKKSVPMRALEEHPLFDADRRSLAKALSRGAAEPIRWICELKKASPSAGPIRPDLDIKQEVEKLAQAGASGFSILTEPAFFGGSDEDLIQVRGLTEIPLLRKDFIIDEYQIVEARSIGADAILLIVAALDPFQLRDLSQTANDLQLERLVEIHDLTELDAAVRADPEMIGVNNRNLRDMAVSVDTSLSIIPKLPESVVRISESGIRDRETVLRLEGLGADGILIGEFLMRSENPSAALRLLRGLDPTGEEERV</sequence>
<dbReference type="InterPro" id="IPR013785">
    <property type="entry name" value="Aldolase_TIM"/>
</dbReference>
<gene>
    <name evidence="8 10" type="primary">trpC</name>
    <name evidence="10" type="ORF">KJ970_05455</name>
</gene>
<proteinExistence type="inferred from homology"/>
<keyword evidence="3 8" id="KW-0028">Amino-acid biosynthesis</keyword>
<accession>A0A948W679</accession>
<dbReference type="CDD" id="cd00331">
    <property type="entry name" value="IGPS"/>
    <property type="match status" value="1"/>
</dbReference>
<dbReference type="Gene3D" id="3.20.20.70">
    <property type="entry name" value="Aldolase class I"/>
    <property type="match status" value="1"/>
</dbReference>
<dbReference type="GO" id="GO:0004640">
    <property type="term" value="F:phosphoribosylanthranilate isomerase activity"/>
    <property type="evidence" value="ECO:0007669"/>
    <property type="project" value="TreeGrafter"/>
</dbReference>
<dbReference type="Proteomes" id="UP000777784">
    <property type="component" value="Unassembled WGS sequence"/>
</dbReference>